<dbReference type="AlphaFoldDB" id="A0A5J4SNJ8"/>
<name>A0A5J4SNJ8_9ZZZZ</name>
<proteinExistence type="predicted"/>
<sequence length="43" mass="4922">MNLLNFSKYDPGEVSSTSKFKEHREDLRVGSSSTNTNFWKLNG</sequence>
<protein>
    <submittedName>
        <fullName evidence="2">Uncharacterized protein</fullName>
    </submittedName>
</protein>
<feature type="region of interest" description="Disordered" evidence="1">
    <location>
        <begin position="1"/>
        <end position="43"/>
    </location>
</feature>
<accession>A0A5J4SNJ8</accession>
<comment type="caution">
    <text evidence="2">The sequence shown here is derived from an EMBL/GenBank/DDBJ whole genome shotgun (WGS) entry which is preliminary data.</text>
</comment>
<reference evidence="2" key="1">
    <citation type="submission" date="2019-03" db="EMBL/GenBank/DDBJ databases">
        <title>Single cell metagenomics reveals metabolic interactions within the superorganism composed of flagellate Streblomastix strix and complex community of Bacteroidetes bacteria on its surface.</title>
        <authorList>
            <person name="Treitli S.C."/>
            <person name="Kolisko M."/>
            <person name="Husnik F."/>
            <person name="Keeling P."/>
            <person name="Hampl V."/>
        </authorList>
    </citation>
    <scope>NUCLEOTIDE SEQUENCE</scope>
    <source>
        <strain evidence="2">STM</strain>
    </source>
</reference>
<gene>
    <name evidence="2" type="ORF">EZS27_005746</name>
</gene>
<feature type="compositionally biased region" description="Polar residues" evidence="1">
    <location>
        <begin position="30"/>
        <end position="43"/>
    </location>
</feature>
<organism evidence="2">
    <name type="scientific">termite gut metagenome</name>
    <dbReference type="NCBI Taxonomy" id="433724"/>
    <lineage>
        <taxon>unclassified sequences</taxon>
        <taxon>metagenomes</taxon>
        <taxon>organismal metagenomes</taxon>
    </lineage>
</organism>
<evidence type="ECO:0000313" key="2">
    <source>
        <dbReference type="EMBL" id="KAA6346745.1"/>
    </source>
</evidence>
<evidence type="ECO:0000256" key="1">
    <source>
        <dbReference type="SAM" id="MobiDB-lite"/>
    </source>
</evidence>
<feature type="compositionally biased region" description="Basic and acidic residues" evidence="1">
    <location>
        <begin position="19"/>
        <end position="28"/>
    </location>
</feature>
<dbReference type="EMBL" id="SNRY01000119">
    <property type="protein sequence ID" value="KAA6346745.1"/>
    <property type="molecule type" value="Genomic_DNA"/>
</dbReference>